<keyword evidence="5 7" id="KW-0472">Membrane</keyword>
<evidence type="ECO:0000256" key="6">
    <source>
        <dbReference type="ARBA" id="ARBA00023315"/>
    </source>
</evidence>
<dbReference type="EC" id="2.3.1.242" evidence="8"/>
<feature type="transmembrane region" description="Helical" evidence="7">
    <location>
        <begin position="20"/>
        <end position="42"/>
    </location>
</feature>
<keyword evidence="4 8" id="KW-0808">Transferase</keyword>
<evidence type="ECO:0000256" key="7">
    <source>
        <dbReference type="SAM" id="Phobius"/>
    </source>
</evidence>
<dbReference type="CDD" id="cd07984">
    <property type="entry name" value="LPLAT_LABLAT-like"/>
    <property type="match status" value="1"/>
</dbReference>
<keyword evidence="9" id="KW-1185">Reference proteome</keyword>
<evidence type="ECO:0000256" key="5">
    <source>
        <dbReference type="ARBA" id="ARBA00023136"/>
    </source>
</evidence>
<evidence type="ECO:0000313" key="9">
    <source>
        <dbReference type="Proteomes" id="UP000318542"/>
    </source>
</evidence>
<name>A0A554WX85_9BURK</name>
<keyword evidence="7" id="KW-1133">Transmembrane helix</keyword>
<dbReference type="PANTHER" id="PTHR30606">
    <property type="entry name" value="LIPID A BIOSYNTHESIS LAUROYL ACYLTRANSFERASE"/>
    <property type="match status" value="1"/>
</dbReference>
<evidence type="ECO:0000256" key="1">
    <source>
        <dbReference type="ARBA" id="ARBA00004533"/>
    </source>
</evidence>
<dbReference type="GO" id="GO:0016746">
    <property type="term" value="F:acyltransferase activity"/>
    <property type="evidence" value="ECO:0007669"/>
    <property type="project" value="UniProtKB-KW"/>
</dbReference>
<keyword evidence="7" id="KW-0812">Transmembrane</keyword>
<dbReference type="InterPro" id="IPR004960">
    <property type="entry name" value="LipA_acyltrans"/>
</dbReference>
<keyword evidence="3" id="KW-0997">Cell inner membrane</keyword>
<keyword evidence="6 8" id="KW-0012">Acyltransferase</keyword>
<evidence type="ECO:0000256" key="4">
    <source>
        <dbReference type="ARBA" id="ARBA00022679"/>
    </source>
</evidence>
<dbReference type="PIRSF" id="PIRSF026649">
    <property type="entry name" value="MsbB"/>
    <property type="match status" value="1"/>
</dbReference>
<evidence type="ECO:0000256" key="2">
    <source>
        <dbReference type="ARBA" id="ARBA00022475"/>
    </source>
</evidence>
<dbReference type="GO" id="GO:0005886">
    <property type="term" value="C:plasma membrane"/>
    <property type="evidence" value="ECO:0007669"/>
    <property type="project" value="UniProtKB-SubCell"/>
</dbReference>
<dbReference type="AlphaFoldDB" id="A0A554WX85"/>
<dbReference type="EMBL" id="VJOL01000058">
    <property type="protein sequence ID" value="TSE28185.1"/>
    <property type="molecule type" value="Genomic_DNA"/>
</dbReference>
<dbReference type="PANTHER" id="PTHR30606:SF9">
    <property type="entry name" value="LIPID A BIOSYNTHESIS LAUROYLTRANSFERASE"/>
    <property type="match status" value="1"/>
</dbReference>
<dbReference type="Pfam" id="PF03279">
    <property type="entry name" value="Lip_A_acyltrans"/>
    <property type="match status" value="1"/>
</dbReference>
<dbReference type="Proteomes" id="UP000318542">
    <property type="component" value="Unassembled WGS sequence"/>
</dbReference>
<evidence type="ECO:0000313" key="8">
    <source>
        <dbReference type="EMBL" id="TSE28185.1"/>
    </source>
</evidence>
<protein>
    <submittedName>
        <fullName evidence="8">Lipid A biosynthesis palmitoleoyltransferase</fullName>
        <ecNumber evidence="8">2.3.1.242</ecNumber>
    </submittedName>
</protein>
<reference evidence="8 9" key="1">
    <citation type="submission" date="2019-07" db="EMBL/GenBank/DDBJ databases">
        <title>Tepidimonas thermarum AA-1 draft genome.</title>
        <authorList>
            <person name="Da Costa M.S."/>
            <person name="Froufe H.J.C."/>
            <person name="Egas C."/>
            <person name="Albuquerque L."/>
        </authorList>
    </citation>
    <scope>NUCLEOTIDE SEQUENCE [LARGE SCALE GENOMIC DNA]</scope>
    <source>
        <strain evidence="8 9">AA-1</strain>
    </source>
</reference>
<accession>A0A554WX85</accession>
<evidence type="ECO:0000256" key="3">
    <source>
        <dbReference type="ARBA" id="ARBA00022519"/>
    </source>
</evidence>
<proteinExistence type="predicted"/>
<comment type="caution">
    <text evidence="8">The sequence shown here is derived from an EMBL/GenBank/DDBJ whole genome shotgun (WGS) entry which is preliminary data.</text>
</comment>
<comment type="subcellular location">
    <subcellularLocation>
        <location evidence="1">Cell inner membrane</location>
    </subcellularLocation>
</comment>
<gene>
    <name evidence="8" type="primary">lpxP_2</name>
    <name evidence="8" type="ORF">Tther_02295</name>
</gene>
<sequence>MDALLRLRLPPGPAALRLAARLPLPLLRAVGALLGAALFALARRRRAVVRRNLALCFPQASARQRRRWAWQTFRLFGQAFVDRVWLWHAPAHVVAARVRLEGDWQALAAPGPRLLFVPHFVGLDAAWTRLTQAIDRPWAGLYAPQAYPWLDRWVRHGRARFGAPQVISRRDGVRGLVRALRAGAAGYLLPDMDLGPRQSVFVPFFGIPAATVTSLPRLAAAAQAPVVPVIARLDRHGYRVQVLPAWGGYPSGDDVADARRMNAALERWIAEDPGQYHWLHRRFKTRPPGAQRLY</sequence>
<organism evidence="8 9">
    <name type="scientific">Tepidimonas thermarum</name>
    <dbReference type="NCBI Taxonomy" id="335431"/>
    <lineage>
        <taxon>Bacteria</taxon>
        <taxon>Pseudomonadati</taxon>
        <taxon>Pseudomonadota</taxon>
        <taxon>Betaproteobacteria</taxon>
        <taxon>Burkholderiales</taxon>
        <taxon>Tepidimonas</taxon>
    </lineage>
</organism>
<dbReference type="GO" id="GO:0009247">
    <property type="term" value="P:glycolipid biosynthetic process"/>
    <property type="evidence" value="ECO:0007669"/>
    <property type="project" value="UniProtKB-ARBA"/>
</dbReference>
<keyword evidence="2" id="KW-1003">Cell membrane</keyword>